<reference evidence="1" key="1">
    <citation type="journal article" date="2021" name="Proc. Natl. Acad. Sci. U.S.A.">
        <title>A Catalog of Tens of Thousands of Viruses from Human Metagenomes Reveals Hidden Associations with Chronic Diseases.</title>
        <authorList>
            <person name="Tisza M.J."/>
            <person name="Buck C.B."/>
        </authorList>
    </citation>
    <scope>NUCLEOTIDE SEQUENCE</scope>
    <source>
        <strain evidence="1">CtuoI59</strain>
    </source>
</reference>
<proteinExistence type="predicted"/>
<accession>A0A8S5RQT0</accession>
<organism evidence="1">
    <name type="scientific">Ackermannviridae sp</name>
    <dbReference type="NCBI Taxonomy" id="2831612"/>
    <lineage>
        <taxon>Viruses</taxon>
        <taxon>Duplodnaviria</taxon>
        <taxon>Heunggongvirae</taxon>
        <taxon>Uroviricota</taxon>
        <taxon>Caudoviricetes</taxon>
        <taxon>Pantevenvirales</taxon>
        <taxon>Ackermannviridae</taxon>
    </lineage>
</organism>
<protein>
    <submittedName>
        <fullName evidence="1">Rrp44-like cold shock domain</fullName>
    </submittedName>
</protein>
<evidence type="ECO:0000313" key="1">
    <source>
        <dbReference type="EMBL" id="DAE46969.1"/>
    </source>
</evidence>
<name>A0A8S5RQT0_9CAUD</name>
<sequence length="31" mass="3770">MRTCYPQRVRSAQHTPTGRVRGILRERWRCV</sequence>
<dbReference type="EMBL" id="BK033130">
    <property type="protein sequence ID" value="DAE46969.1"/>
    <property type="molecule type" value="Genomic_DNA"/>
</dbReference>